<proteinExistence type="predicted"/>
<name>A0ABY6LEW9_9ARAC</name>
<protein>
    <submittedName>
        <fullName evidence="2">TMEM62</fullName>
    </submittedName>
</protein>
<feature type="compositionally biased region" description="Polar residues" evidence="1">
    <location>
        <begin position="295"/>
        <end position="306"/>
    </location>
</feature>
<dbReference type="EMBL" id="CP092880">
    <property type="protein sequence ID" value="UYV79736.1"/>
    <property type="molecule type" value="Genomic_DNA"/>
</dbReference>
<feature type="compositionally biased region" description="Basic and acidic residues" evidence="1">
    <location>
        <begin position="285"/>
        <end position="294"/>
    </location>
</feature>
<dbReference type="InterPro" id="IPR036397">
    <property type="entry name" value="RNaseH_sf"/>
</dbReference>
<dbReference type="Gene3D" id="3.30.420.10">
    <property type="entry name" value="Ribonuclease H-like superfamily/Ribonuclease H"/>
    <property type="match status" value="1"/>
</dbReference>
<reference evidence="2 3" key="1">
    <citation type="submission" date="2022-01" db="EMBL/GenBank/DDBJ databases">
        <title>A chromosomal length assembly of Cordylochernes scorpioides.</title>
        <authorList>
            <person name="Zeh D."/>
            <person name="Zeh J."/>
        </authorList>
    </citation>
    <scope>NUCLEOTIDE SEQUENCE [LARGE SCALE GENOMIC DNA]</scope>
    <source>
        <strain evidence="2">IN4F17</strain>
        <tissue evidence="2">Whole Body</tissue>
    </source>
</reference>
<gene>
    <name evidence="2" type="ORF">LAZ67_18000516</name>
</gene>
<sequence length="306" mass="34920">MAAKLIEEQLQNGSRDLEKATSSLTTNLECTTTCDGYSNPTISGDGQPTSIYTWTIQRYDNRTLQKLNFISKRPRSPRPDYSPVTEASRYLIVTRDEKWIYLRNPDTRRQWVPVIKSKLIFKLNRIALAIKNADFYLEQLNRTILLQHDNASAHGARLTTNRIKYLKGIDVIPHPAYSLDITPSYHALFRSKTKLQSSYYIEAVQQKKLKRKCGQPSKEGMEGPLHKEVLIDRFQRKRRQTQSSWVVKGEQAGIAVGLKAAGVVVSLVTSRSAASRRRRRVTSGRVDDPARRCQESLTSERPTSRV</sequence>
<feature type="region of interest" description="Disordered" evidence="1">
    <location>
        <begin position="274"/>
        <end position="306"/>
    </location>
</feature>
<accession>A0ABY6LEW9</accession>
<evidence type="ECO:0000256" key="1">
    <source>
        <dbReference type="SAM" id="MobiDB-lite"/>
    </source>
</evidence>
<dbReference type="Proteomes" id="UP001235939">
    <property type="component" value="Chromosome 18"/>
</dbReference>
<keyword evidence="3" id="KW-1185">Reference proteome</keyword>
<evidence type="ECO:0000313" key="2">
    <source>
        <dbReference type="EMBL" id="UYV79736.1"/>
    </source>
</evidence>
<evidence type="ECO:0000313" key="3">
    <source>
        <dbReference type="Proteomes" id="UP001235939"/>
    </source>
</evidence>
<organism evidence="2 3">
    <name type="scientific">Cordylochernes scorpioides</name>
    <dbReference type="NCBI Taxonomy" id="51811"/>
    <lineage>
        <taxon>Eukaryota</taxon>
        <taxon>Metazoa</taxon>
        <taxon>Ecdysozoa</taxon>
        <taxon>Arthropoda</taxon>
        <taxon>Chelicerata</taxon>
        <taxon>Arachnida</taxon>
        <taxon>Pseudoscorpiones</taxon>
        <taxon>Cheliferoidea</taxon>
        <taxon>Chernetidae</taxon>
        <taxon>Cordylochernes</taxon>
    </lineage>
</organism>